<dbReference type="PANTHER" id="PTHR14407">
    <property type="entry name" value="HERMANSKY-PUDLAK SYNDROME 4 PROTEIN LIGHT-EAR PROTEIN-RELATED"/>
    <property type="match status" value="1"/>
</dbReference>
<dbReference type="EMBL" id="JACVVK020000008">
    <property type="protein sequence ID" value="KAK7505971.1"/>
    <property type="molecule type" value="Genomic_DNA"/>
</dbReference>
<feature type="compositionally biased region" description="Polar residues" evidence="1">
    <location>
        <begin position="647"/>
        <end position="664"/>
    </location>
</feature>
<evidence type="ECO:0000313" key="3">
    <source>
        <dbReference type="EMBL" id="KAK7505971.1"/>
    </source>
</evidence>
<feature type="region of interest" description="Disordered" evidence="1">
    <location>
        <begin position="325"/>
        <end position="408"/>
    </location>
</feature>
<feature type="region of interest" description="Disordered" evidence="1">
    <location>
        <begin position="767"/>
        <end position="829"/>
    </location>
</feature>
<feature type="region of interest" description="Disordered" evidence="1">
    <location>
        <begin position="640"/>
        <end position="675"/>
    </location>
</feature>
<reference evidence="3 4" key="1">
    <citation type="journal article" date="2023" name="Sci. Data">
        <title>Genome assembly of the Korean intertidal mud-creeper Batillaria attramentaria.</title>
        <authorList>
            <person name="Patra A.K."/>
            <person name="Ho P.T."/>
            <person name="Jun S."/>
            <person name="Lee S.J."/>
            <person name="Kim Y."/>
            <person name="Won Y.J."/>
        </authorList>
    </citation>
    <scope>NUCLEOTIDE SEQUENCE [LARGE SCALE GENOMIC DNA]</scope>
    <source>
        <strain evidence="3">Wonlab-2016</strain>
    </source>
</reference>
<dbReference type="InterPro" id="IPR043987">
    <property type="entry name" value="CCZ1/INTU/HSP4_longin_1"/>
</dbReference>
<feature type="region of interest" description="Disordered" evidence="1">
    <location>
        <begin position="257"/>
        <end position="302"/>
    </location>
</feature>
<feature type="region of interest" description="Disordered" evidence="1">
    <location>
        <begin position="689"/>
        <end position="732"/>
    </location>
</feature>
<comment type="caution">
    <text evidence="3">The sequence shown here is derived from an EMBL/GenBank/DDBJ whole genome shotgun (WGS) entry which is preliminary data.</text>
</comment>
<feature type="compositionally biased region" description="Low complexity" evidence="1">
    <location>
        <begin position="715"/>
        <end position="726"/>
    </location>
</feature>
<keyword evidence="4" id="KW-1185">Reference proteome</keyword>
<feature type="compositionally biased region" description="Polar residues" evidence="1">
    <location>
        <begin position="767"/>
        <end position="820"/>
    </location>
</feature>
<protein>
    <recommendedName>
        <fullName evidence="2">CCZ1/INTU/HSP4 first Longin domain-containing protein</fullName>
    </recommendedName>
</protein>
<evidence type="ECO:0000256" key="1">
    <source>
        <dbReference type="SAM" id="MobiDB-lite"/>
    </source>
</evidence>
<feature type="compositionally biased region" description="Low complexity" evidence="1">
    <location>
        <begin position="329"/>
        <end position="343"/>
    </location>
</feature>
<feature type="region of interest" description="Disordered" evidence="1">
    <location>
        <begin position="490"/>
        <end position="513"/>
    </location>
</feature>
<organism evidence="3 4">
    <name type="scientific">Batillaria attramentaria</name>
    <dbReference type="NCBI Taxonomy" id="370345"/>
    <lineage>
        <taxon>Eukaryota</taxon>
        <taxon>Metazoa</taxon>
        <taxon>Spiralia</taxon>
        <taxon>Lophotrochozoa</taxon>
        <taxon>Mollusca</taxon>
        <taxon>Gastropoda</taxon>
        <taxon>Caenogastropoda</taxon>
        <taxon>Sorbeoconcha</taxon>
        <taxon>Cerithioidea</taxon>
        <taxon>Batillariidae</taxon>
        <taxon>Batillaria</taxon>
    </lineage>
</organism>
<name>A0ABD0M387_9CAEN</name>
<dbReference type="AlphaFoldDB" id="A0ABD0M387"/>
<proteinExistence type="predicted"/>
<evidence type="ECO:0000259" key="2">
    <source>
        <dbReference type="Pfam" id="PF19031"/>
    </source>
</evidence>
<dbReference type="InterPro" id="IPR026091">
    <property type="entry name" value="HPS4"/>
</dbReference>
<sequence>MGDRPLYRDGHHRVFFLYDHKKHKEEDDPKDAILYFYPPSVDTGEQIALVGGLVGMIDFCSEVLCDTPMLMSLTNTKFAILKTGAFILGLSDDMMTPSHVVTEQLQFLWNTFCLFQGSLDAVKQRSGVDGFHRELNHIWNSYFSLCESFSDELSQAFCIIPYRELSVTLSSVFIHASHILQRAQCQAGVLGGVVLNKNRILCTQLDSDVTRRLLVLMPQEQNFPCKEIKPGFDLPAGVRLLCVYLFPEELESLGPRKKLKKTVQKQGDQDSNNTLNNGSRANHKSKTENGSTGPNYPKLSLSVTEDTSDTFCDTVDELVTEKSAVTDTSASAPQSADAQSSHSEPGAEANRSENVEDVSLAPGSESLSASTSLVPTDTYSPGTKNEGAGVVHGSSSPQLSVTEKDGTETVSAKVSLDLVRGTAEENIVSQTNGAASSKGDGVSETIGAACNESDALSENMSVESDDAVEAVCDDSGVSVQAICNDKDVPVDHGEVRASPSLAGDTSTAEDGGSACISSLQKVDVSEETTHDEEAVDGNSHVTDSDNSKIMKGSDKIICADVKSADSDSACRENTALVTNGPLSSGDDDIEGLQGMDTRRRKNKIIPNPLVLSKGAAQSESDLTVSDNTCDVTRTLHIVETGKDDSAVQHSTEGSQTEASFSTAEDGSADTGVNLDGSATASAVSLCDERTPPSAAADGTSVVHFGSRPSTLTGQESEITAASSSEADVSLLDDGRDGASSVLTISDDLLSPGKERLSFEAILQQASESSGSSGLNQVPKYSTEPSSSDIALSSESHFTPGFSVTVSSDSAGRSQEVNSRSTTKDEAEKVQDYGGRKPALLYVQGHMDTLMVLVMDDVEHAKRNTMNALWRSSLANLAELDYAVGDVNGMDTEDRKDSHYLYLRYNTSSQSVEGTAVQPVTSLANDLVLSSILMHDSFRSKPALQDIMCRTHTTCCYGHKTVSSETFFQVASSRNGGFPDSSDIAFSLDQVADRRLYSDHNAALL</sequence>
<feature type="domain" description="CCZ1/INTU/HSP4 first Longin" evidence="2">
    <location>
        <begin position="14"/>
        <end position="117"/>
    </location>
</feature>
<dbReference type="Pfam" id="PF19031">
    <property type="entry name" value="Intu_longin_1"/>
    <property type="match status" value="1"/>
</dbReference>
<feature type="compositionally biased region" description="Polar residues" evidence="1">
    <location>
        <begin position="365"/>
        <end position="383"/>
    </location>
</feature>
<gene>
    <name evidence="3" type="ORF">BaRGS_00002693</name>
</gene>
<dbReference type="Proteomes" id="UP001519460">
    <property type="component" value="Unassembled WGS sequence"/>
</dbReference>
<dbReference type="PANTHER" id="PTHR14407:SF9">
    <property type="entry name" value="BLOC-3 COMPLEX MEMBER HPS4"/>
    <property type="match status" value="1"/>
</dbReference>
<evidence type="ECO:0000313" key="4">
    <source>
        <dbReference type="Proteomes" id="UP001519460"/>
    </source>
</evidence>
<feature type="compositionally biased region" description="Polar residues" evidence="1">
    <location>
        <begin position="264"/>
        <end position="280"/>
    </location>
</feature>
<accession>A0ABD0M387</accession>